<feature type="signal peptide" evidence="1">
    <location>
        <begin position="1"/>
        <end position="27"/>
    </location>
</feature>
<evidence type="ECO:0000256" key="1">
    <source>
        <dbReference type="SAM" id="SignalP"/>
    </source>
</evidence>
<reference evidence="3" key="1">
    <citation type="journal article" date="2019" name="Int. J. Syst. Evol. Microbiol.">
        <title>The Global Catalogue of Microorganisms (GCM) 10K type strain sequencing project: providing services to taxonomists for standard genome sequencing and annotation.</title>
        <authorList>
            <consortium name="The Broad Institute Genomics Platform"/>
            <consortium name="The Broad Institute Genome Sequencing Center for Infectious Disease"/>
            <person name="Wu L."/>
            <person name="Ma J."/>
        </authorList>
    </citation>
    <scope>NUCLEOTIDE SEQUENCE [LARGE SCALE GENOMIC DNA]</scope>
    <source>
        <strain evidence="3">JCM 16374</strain>
    </source>
</reference>
<evidence type="ECO:0000313" key="2">
    <source>
        <dbReference type="EMBL" id="GAA2674326.1"/>
    </source>
</evidence>
<comment type="caution">
    <text evidence="2">The sequence shown here is derived from an EMBL/GenBank/DDBJ whole genome shotgun (WGS) entry which is preliminary data.</text>
</comment>
<keyword evidence="3" id="KW-1185">Reference proteome</keyword>
<sequence length="133" mass="14388">MRASRRAAGIIASAIALGSIGAIPAHAEGSRTSYISGWHINNESQRWTDNNTDAVSTAVAFSGCSTDTDNGFNDSQLTLWKDVFGPDENHGSRANFCNTSTWGGRQSAGDYYFSLTSLTYGETLHVKKVSIRY</sequence>
<evidence type="ECO:0000313" key="3">
    <source>
        <dbReference type="Proteomes" id="UP001500994"/>
    </source>
</evidence>
<dbReference type="Proteomes" id="UP001500994">
    <property type="component" value="Unassembled WGS sequence"/>
</dbReference>
<gene>
    <name evidence="2" type="ORF">GCM10009864_51750</name>
</gene>
<keyword evidence="1" id="KW-0732">Signal</keyword>
<organism evidence="2 3">
    <name type="scientific">Streptomyces lunalinharesii</name>
    <dbReference type="NCBI Taxonomy" id="333384"/>
    <lineage>
        <taxon>Bacteria</taxon>
        <taxon>Bacillati</taxon>
        <taxon>Actinomycetota</taxon>
        <taxon>Actinomycetes</taxon>
        <taxon>Kitasatosporales</taxon>
        <taxon>Streptomycetaceae</taxon>
        <taxon>Streptomyces</taxon>
    </lineage>
</organism>
<dbReference type="EMBL" id="BAAARK010000018">
    <property type="protein sequence ID" value="GAA2674326.1"/>
    <property type="molecule type" value="Genomic_DNA"/>
</dbReference>
<feature type="chain" id="PRO_5047476263" evidence="1">
    <location>
        <begin position="28"/>
        <end position="133"/>
    </location>
</feature>
<accession>A0ABP6EQS1</accession>
<protein>
    <submittedName>
        <fullName evidence="2">Uncharacterized protein</fullName>
    </submittedName>
</protein>
<proteinExistence type="predicted"/>
<name>A0ABP6EQS1_9ACTN</name>